<dbReference type="PRINTS" id="PR00038">
    <property type="entry name" value="HTHLUXR"/>
</dbReference>
<dbReference type="EMBL" id="WMBB01000003">
    <property type="protein sequence ID" value="MTE12738.1"/>
    <property type="molecule type" value="Genomic_DNA"/>
</dbReference>
<dbReference type="Pfam" id="PF13191">
    <property type="entry name" value="AAA_16"/>
    <property type="match status" value="1"/>
</dbReference>
<evidence type="ECO:0000259" key="3">
    <source>
        <dbReference type="PROSITE" id="PS50043"/>
    </source>
</evidence>
<dbReference type="SUPFAM" id="SSF52540">
    <property type="entry name" value="P-loop containing nucleoside triphosphate hydrolases"/>
    <property type="match status" value="1"/>
</dbReference>
<protein>
    <submittedName>
        <fullName evidence="4">AAA family ATPase</fullName>
    </submittedName>
</protein>
<organism evidence="4 5">
    <name type="scientific">Nocardia aurantiaca</name>
    <dbReference type="NCBI Taxonomy" id="2675850"/>
    <lineage>
        <taxon>Bacteria</taxon>
        <taxon>Bacillati</taxon>
        <taxon>Actinomycetota</taxon>
        <taxon>Actinomycetes</taxon>
        <taxon>Mycobacteriales</taxon>
        <taxon>Nocardiaceae</taxon>
        <taxon>Nocardia</taxon>
    </lineage>
</organism>
<dbReference type="Gene3D" id="1.25.40.10">
    <property type="entry name" value="Tetratricopeptide repeat domain"/>
    <property type="match status" value="1"/>
</dbReference>
<dbReference type="AlphaFoldDB" id="A0A6I3KV58"/>
<evidence type="ECO:0000313" key="5">
    <source>
        <dbReference type="Proteomes" id="UP000432464"/>
    </source>
</evidence>
<proteinExistence type="predicted"/>
<dbReference type="Pfam" id="PF00196">
    <property type="entry name" value="GerE"/>
    <property type="match status" value="1"/>
</dbReference>
<accession>A0A6I3KV58</accession>
<comment type="caution">
    <text evidence="4">The sequence shown here is derived from an EMBL/GenBank/DDBJ whole genome shotgun (WGS) entry which is preliminary data.</text>
</comment>
<dbReference type="InterPro" id="IPR003593">
    <property type="entry name" value="AAA+_ATPase"/>
</dbReference>
<keyword evidence="5" id="KW-1185">Reference proteome</keyword>
<dbReference type="InterPro" id="IPR027417">
    <property type="entry name" value="P-loop_NTPase"/>
</dbReference>
<dbReference type="SMART" id="SM00421">
    <property type="entry name" value="HTH_LUXR"/>
    <property type="match status" value="1"/>
</dbReference>
<dbReference type="PROSITE" id="PS50043">
    <property type="entry name" value="HTH_LUXR_2"/>
    <property type="match status" value="1"/>
</dbReference>
<evidence type="ECO:0000313" key="4">
    <source>
        <dbReference type="EMBL" id="MTE12738.1"/>
    </source>
</evidence>
<dbReference type="GO" id="GO:0005524">
    <property type="term" value="F:ATP binding"/>
    <property type="evidence" value="ECO:0007669"/>
    <property type="project" value="UniProtKB-KW"/>
</dbReference>
<dbReference type="Proteomes" id="UP000432464">
    <property type="component" value="Unassembled WGS sequence"/>
</dbReference>
<feature type="domain" description="HTH luxR-type" evidence="3">
    <location>
        <begin position="801"/>
        <end position="866"/>
    </location>
</feature>
<reference evidence="4 5" key="1">
    <citation type="submission" date="2019-11" db="EMBL/GenBank/DDBJ databases">
        <title>Nocardia sp. nov. CT2-14 isolated from soil.</title>
        <authorList>
            <person name="Kanchanasin P."/>
            <person name="Tanasupawat S."/>
            <person name="Yuki M."/>
            <person name="Kudo T."/>
        </authorList>
    </citation>
    <scope>NUCLEOTIDE SEQUENCE [LARGE SCALE GENOMIC DNA]</scope>
    <source>
        <strain evidence="4 5">CT2-14</strain>
    </source>
</reference>
<dbReference type="InterPro" id="IPR016032">
    <property type="entry name" value="Sig_transdc_resp-reg_C-effctor"/>
</dbReference>
<keyword evidence="2" id="KW-0067">ATP-binding</keyword>
<evidence type="ECO:0000256" key="2">
    <source>
        <dbReference type="ARBA" id="ARBA00022840"/>
    </source>
</evidence>
<sequence>MREDLKLYGREREHSRVDGVLAAARSGRGSALVLHGDPGIGKTALLRAGADRATDFRILRCRGIRTEFELNFAALHELLLPVADRLPMLPPTQARALGVVLGLRAGPVDVFLVGAALVRLLSALAAEGPLLLIVDEAGLVDPESTQALIFAIRRLTAVPVTLLVGLRDDPADTLWRELPALPISGLPDAEARRLIAERHGRLGALRLARILAVAGGNPLALHELPDVVGDLAGTAPEPMTLGPGLRAAFRDRVAALPAGVRALLTVAAAETRGVLGIVTTAAAALGVDSGAWEFAGAAGLLTVSDGRVEQTHALLCAAVHDAATAAERRAAQLAVAAALTGPGEADLRTWHRAMAAECPDEELAAALTERATAADHGSIAAAAMLRQAAAITPDPERAGERLAAAGRFAWAGGDIASARGLLDRATARIGPERAAAAGRGLAGMLEFVAGEPERASRLLLRDAELVDPETAANLRADAERARWVAGHEALDLDPAEITVREDISCFHAMVRPLPPAPLVLLWGLTDVALEPYTRAAAYLRGSCAPAAVSLLPQLAILQFANGRFEAAEQTLAEAFELAEAGGVENVLAQCWALRTKIAALQGDSDAVLDSADRVLALARPRRSHALIAAAHWHLGFHALSLGDPETAYLRLRTLVQPGHDARHPTYARLAAVELVEAAARVGRQAEAIGYYEEIRDWAVRSRADWAVSAAYTCRALLCADDRADRYFRRALAARRTRRDLDHARTQLLYGKWLRRARRRADAAEQLRTAAESFEQMGAARWLFRARQELELTGRRVAPVTAYGETSVLTAQELRVARLAARGLTNREIGTDLFLSPRTVGHHLSRVFGKLGLSGRTDLVDVDFDNGMRIVRPR</sequence>
<dbReference type="GO" id="GO:0005737">
    <property type="term" value="C:cytoplasm"/>
    <property type="evidence" value="ECO:0007669"/>
    <property type="project" value="TreeGrafter"/>
</dbReference>
<dbReference type="PANTHER" id="PTHR16305:SF35">
    <property type="entry name" value="TRANSCRIPTIONAL ACTIVATOR DOMAIN"/>
    <property type="match status" value="1"/>
</dbReference>
<evidence type="ECO:0000256" key="1">
    <source>
        <dbReference type="ARBA" id="ARBA00022741"/>
    </source>
</evidence>
<dbReference type="GO" id="GO:0006355">
    <property type="term" value="P:regulation of DNA-templated transcription"/>
    <property type="evidence" value="ECO:0007669"/>
    <property type="project" value="InterPro"/>
</dbReference>
<dbReference type="PROSITE" id="PS00622">
    <property type="entry name" value="HTH_LUXR_1"/>
    <property type="match status" value="1"/>
</dbReference>
<dbReference type="GO" id="GO:0003677">
    <property type="term" value="F:DNA binding"/>
    <property type="evidence" value="ECO:0007669"/>
    <property type="project" value="InterPro"/>
</dbReference>
<dbReference type="GO" id="GO:0004016">
    <property type="term" value="F:adenylate cyclase activity"/>
    <property type="evidence" value="ECO:0007669"/>
    <property type="project" value="TreeGrafter"/>
</dbReference>
<dbReference type="CDD" id="cd06170">
    <property type="entry name" value="LuxR_C_like"/>
    <property type="match status" value="1"/>
</dbReference>
<dbReference type="InterPro" id="IPR036388">
    <property type="entry name" value="WH-like_DNA-bd_sf"/>
</dbReference>
<dbReference type="SUPFAM" id="SSF48452">
    <property type="entry name" value="TPR-like"/>
    <property type="match status" value="1"/>
</dbReference>
<dbReference type="SMART" id="SM00382">
    <property type="entry name" value="AAA"/>
    <property type="match status" value="1"/>
</dbReference>
<dbReference type="SUPFAM" id="SSF46894">
    <property type="entry name" value="C-terminal effector domain of the bipartite response regulators"/>
    <property type="match status" value="1"/>
</dbReference>
<dbReference type="PANTHER" id="PTHR16305">
    <property type="entry name" value="TESTICULAR SOLUBLE ADENYLYL CYCLASE"/>
    <property type="match status" value="1"/>
</dbReference>
<dbReference type="RefSeq" id="WP_154787186.1">
    <property type="nucleotide sequence ID" value="NZ_WMBB01000003.1"/>
</dbReference>
<dbReference type="InterPro" id="IPR041664">
    <property type="entry name" value="AAA_16"/>
</dbReference>
<dbReference type="Gene3D" id="1.10.10.10">
    <property type="entry name" value="Winged helix-like DNA-binding domain superfamily/Winged helix DNA-binding domain"/>
    <property type="match status" value="1"/>
</dbReference>
<gene>
    <name evidence="4" type="ORF">GLP40_08130</name>
</gene>
<dbReference type="Gene3D" id="3.40.50.300">
    <property type="entry name" value="P-loop containing nucleotide triphosphate hydrolases"/>
    <property type="match status" value="1"/>
</dbReference>
<keyword evidence="1" id="KW-0547">Nucleotide-binding</keyword>
<name>A0A6I3KV58_9NOCA</name>
<dbReference type="InterPro" id="IPR011990">
    <property type="entry name" value="TPR-like_helical_dom_sf"/>
</dbReference>
<dbReference type="InterPro" id="IPR000792">
    <property type="entry name" value="Tscrpt_reg_LuxR_C"/>
</dbReference>